<dbReference type="AlphaFoldDB" id="A0A9Q4I2U3"/>
<evidence type="ECO:0008006" key="4">
    <source>
        <dbReference type="Google" id="ProtNLM"/>
    </source>
</evidence>
<feature type="compositionally biased region" description="Acidic residues" evidence="1">
    <location>
        <begin position="192"/>
        <end position="201"/>
    </location>
</feature>
<comment type="caution">
    <text evidence="2">The sequence shown here is derived from an EMBL/GenBank/DDBJ whole genome shotgun (WGS) entry which is preliminary data.</text>
</comment>
<evidence type="ECO:0000313" key="2">
    <source>
        <dbReference type="EMBL" id="MCZ0668238.1"/>
    </source>
</evidence>
<name>A0A9Q4I2U3_MEDGN</name>
<accession>A0A9Q4I2U3</accession>
<gene>
    <name evidence="2" type="ORF">OZZ17_11910</name>
</gene>
<dbReference type="Proteomes" id="UP001079535">
    <property type="component" value="Unassembled WGS sequence"/>
</dbReference>
<protein>
    <recommendedName>
        <fullName evidence="4">DUF669 domain-containing protein</fullName>
    </recommendedName>
</protein>
<sequence>MQKPNNFDNTQVQGEFTPVELGGHILIIKEVLEMKSKTNKDMIKVSFDFAQNDSQPGYFEKAFRDDIRPDKKWPANGTTYILTEDQNGDCSKSFKTFITSVEKSNPGFTVNWGDGFAECFKNKLAGAVFGVVNDYYNGRNIAKHQLRWFRSAEGVKDADIPAEIETKAYKDNNGASAAAPPVGPDGFMDIPDGIDEELPFN</sequence>
<dbReference type="RefSeq" id="WP_268803642.1">
    <property type="nucleotide sequence ID" value="NZ_JAPRAY010000015.1"/>
</dbReference>
<evidence type="ECO:0000256" key="1">
    <source>
        <dbReference type="SAM" id="MobiDB-lite"/>
    </source>
</evidence>
<feature type="region of interest" description="Disordered" evidence="1">
    <location>
        <begin position="171"/>
        <end position="201"/>
    </location>
</feature>
<evidence type="ECO:0000313" key="3">
    <source>
        <dbReference type="Proteomes" id="UP001079535"/>
    </source>
</evidence>
<organism evidence="2 3">
    <name type="scientific">Mediterraneibacter gnavus</name>
    <name type="common">Ruminococcus gnavus</name>
    <dbReference type="NCBI Taxonomy" id="33038"/>
    <lineage>
        <taxon>Bacteria</taxon>
        <taxon>Bacillati</taxon>
        <taxon>Bacillota</taxon>
        <taxon>Clostridia</taxon>
        <taxon>Lachnospirales</taxon>
        <taxon>Lachnospiraceae</taxon>
        <taxon>Mediterraneibacter</taxon>
    </lineage>
</organism>
<reference evidence="2" key="1">
    <citation type="submission" date="2022-11" db="EMBL/GenBank/DDBJ databases">
        <title>Temperate bacteriophages infecting mucin-degrading bacterium Ruminococcus gnavus from the human gut.</title>
        <authorList>
            <person name="Buttimer C."/>
        </authorList>
    </citation>
    <scope>NUCLEOTIDE SEQUENCE</scope>
    <source>
        <strain evidence="2">CCUG 49994</strain>
    </source>
</reference>
<dbReference type="EMBL" id="JAPRAY010000015">
    <property type="protein sequence ID" value="MCZ0668238.1"/>
    <property type="molecule type" value="Genomic_DNA"/>
</dbReference>
<proteinExistence type="predicted"/>